<evidence type="ECO:0000256" key="5">
    <source>
        <dbReference type="ARBA" id="ARBA00022705"/>
    </source>
</evidence>
<dbReference type="Gene3D" id="3.30.420.10">
    <property type="entry name" value="Ribonuclease H-like superfamily/Ribonuclease H"/>
    <property type="match status" value="1"/>
</dbReference>
<dbReference type="PANTHER" id="PTHR32294:SF5">
    <property type="entry name" value="DNA POLYMERASE III POLC-TYPE"/>
    <property type="match status" value="1"/>
</dbReference>
<dbReference type="InterPro" id="IPR004013">
    <property type="entry name" value="PHP_dom"/>
</dbReference>
<evidence type="ECO:0000256" key="4">
    <source>
        <dbReference type="ARBA" id="ARBA00022695"/>
    </source>
</evidence>
<dbReference type="Pfam" id="PF02811">
    <property type="entry name" value="PHP"/>
    <property type="match status" value="1"/>
</dbReference>
<evidence type="ECO:0000256" key="7">
    <source>
        <dbReference type="ARBA" id="ARBA00022801"/>
    </source>
</evidence>
<dbReference type="Pfam" id="PF07733">
    <property type="entry name" value="DNA_pol3_alpha"/>
    <property type="match status" value="2"/>
</dbReference>
<proteinExistence type="inferred from homology"/>
<evidence type="ECO:0000256" key="2">
    <source>
        <dbReference type="ARBA" id="ARBA00022490"/>
    </source>
</evidence>
<dbReference type="NCBIfam" id="TIGR00573">
    <property type="entry name" value="dnaq"/>
    <property type="match status" value="1"/>
</dbReference>
<dbReference type="Gene3D" id="3.30.1900.20">
    <property type="match status" value="2"/>
</dbReference>
<dbReference type="SMART" id="SM00479">
    <property type="entry name" value="EXOIII"/>
    <property type="match status" value="1"/>
</dbReference>
<dbReference type="Pfam" id="PF14579">
    <property type="entry name" value="HHH_6"/>
    <property type="match status" value="1"/>
</dbReference>
<dbReference type="Pfam" id="PF17657">
    <property type="entry name" value="DNA_pol3_finger"/>
    <property type="match status" value="1"/>
</dbReference>
<dbReference type="InterPro" id="IPR004805">
    <property type="entry name" value="DnaE2/DnaE/PolC"/>
</dbReference>
<dbReference type="Pfam" id="PF00929">
    <property type="entry name" value="RNase_T"/>
    <property type="match status" value="1"/>
</dbReference>
<dbReference type="InterPro" id="IPR040982">
    <property type="entry name" value="DNA_pol3_finger"/>
</dbReference>
<dbReference type="InterPro" id="IPR036397">
    <property type="entry name" value="RNaseH_sf"/>
</dbReference>
<dbReference type="InterPro" id="IPR006308">
    <property type="entry name" value="Pol_III_a_PolC-type_gram_pos"/>
</dbReference>
<dbReference type="InterPro" id="IPR028112">
    <property type="entry name" value="DNA_PolC-type_N_I"/>
</dbReference>
<comment type="function">
    <text evidence="1 11">Required for replicative DNA synthesis. This DNA polymerase also exhibits 3' to 5' exonuclease activity.</text>
</comment>
<dbReference type="Gene3D" id="3.20.20.140">
    <property type="entry name" value="Metal-dependent hydrolases"/>
    <property type="match status" value="2"/>
</dbReference>
<keyword evidence="2 11" id="KW-0963">Cytoplasm</keyword>
<evidence type="ECO:0000256" key="10">
    <source>
        <dbReference type="ARBA" id="ARBA00049244"/>
    </source>
</evidence>
<organism evidence="15 16">
    <name type="scientific">Blautia intestinihominis</name>
    <dbReference type="NCBI Taxonomy" id="3133152"/>
    <lineage>
        <taxon>Bacteria</taxon>
        <taxon>Bacillati</taxon>
        <taxon>Bacillota</taxon>
        <taxon>Clostridia</taxon>
        <taxon>Lachnospirales</taxon>
        <taxon>Lachnospiraceae</taxon>
        <taxon>Blautia</taxon>
    </lineage>
</organism>
<comment type="catalytic activity">
    <reaction evidence="10 11">
        <text>DNA(n) + a 2'-deoxyribonucleoside 5'-triphosphate = DNA(n+1) + diphosphate</text>
        <dbReference type="Rhea" id="RHEA:22508"/>
        <dbReference type="Rhea" id="RHEA-COMP:17339"/>
        <dbReference type="Rhea" id="RHEA-COMP:17340"/>
        <dbReference type="ChEBI" id="CHEBI:33019"/>
        <dbReference type="ChEBI" id="CHEBI:61560"/>
        <dbReference type="ChEBI" id="CHEBI:173112"/>
        <dbReference type="EC" id="2.7.7.7"/>
    </reaction>
</comment>
<feature type="compositionally biased region" description="Low complexity" evidence="12">
    <location>
        <begin position="195"/>
        <end position="204"/>
    </location>
</feature>
<gene>
    <name evidence="11" type="primary">polC</name>
    <name evidence="15" type="ORF">WMO75_15190</name>
</gene>
<dbReference type="NCBIfam" id="NF001688">
    <property type="entry name" value="PRK00448.1"/>
    <property type="match status" value="1"/>
</dbReference>
<sequence>MEKEFFDVFPSLKLKDQLKEWLEMVTVSRVTCNPAKTRLWVYIHSERWIHKKFIFALEDQIERQCFPGMEMCVTVIERFHLSKQYSPSNFLEIYRASMELELKNYNMLEYNLFKRAQITFPSDEEMDLVLPDSVISREKSEILVEYLHKVFCERCGMNLKINLDFQEVQESKYRRNAALQIRQEVANVLKHAKLTPETAEAQENTAEEATKEKSDSSKTKDTKKSGQEQKSKFFDKKKGQQNDYRGGFRKDSNPDVVYGRDFEGDTIPLESITGEMGEVMIRCQVEEVEAREIRNEKTILILTVTDFTDSIVIKMFLRNEQVPEVTEHVRKGAFLKFKGVTTIDRFDSELTIGSISGIKKIADFRSMRMDTSPQKRVELHCHTKMSDMDGVTTAKDLVKRAYEWGHKAIAITDHGVVQAFPEANHCFDAWGGCVPKDSDFKVLYGMEAYLVDDLKGIVTNSEGQSMDGKFVVFDIETTGFSPLTCEIIEIGAVRVEKGVITDRFSTFVNPKVPIPYRIEQLTSINDSMVMDAPDIQTILPKFLEFCEGAVMVAHNADFDMSFIIENCKRQGLPQEYTYVDTVGMARFLLPALNRFKLDTVAKAVGVSLDHHHRAVDDAACTAEIFVRFVEMLRERDIFDVDTLNEQGNVSVNTIKKLPTYHAIILARNETGRVNLYKLVSQSHLKYYRRRPRVPKSLFLELREGLLIGSACEAGELYQALLRNAPEPEIARLVNFYDYLEIQPLGNNAFMIADEKNDRVNSNEDLIEINKKIVKLGDQFKKPVVATCDVHFMDPEDEIYRRIIMAGNGFSDADNQAPLYLRTTEEMLEEFSYLGSEKAEEVVITNTNKIADMIEKISPIHPDKFPPVIENSDQDLKDICFNKAHEMYGENLPEIVEERLNRELNSIISNGYAVMYIIAQKLVWKSNEDGYLVGSRGSVGSSLAATMSGITEVNPLPPHYLCPNCKYHDFDSPEVKKFGGMAGCDMPDKICPKCGTKLNKEGFDIPFETFLGFKGDKEPDIDLNFSGEYQANAHRYTEVIFGKGQTFKAGTIGTLAEKTAFGYVKNYYEERGQHKRYCEINRIVKGCTGIRRTTGQHPGGIIVLPVGVEIEKFTPVQHPANDENSDIITTHFDYHSIDGNLLKLDILGHDDPTMIRMLEDLTGLSARDVPLDSKEVMSLFASTDALGIKPEDIGGCKLGCLGIPEFGTDFAMQMLIDTKPKYFSDLVRIAGLSHGTDVWLGNAQTLIEEGKATISTAICTRDDIMIYLISMGVESSLAFTIMESVRKGKGLRDEWETTMREHKVPEWYIWSCKKIKYMFPKAHAAAYVMMAWRIAWFKVFKPLAYYAAFFSIRATAFSYETMCMGRERLDYYLAEIRKKGDEASKKEQDSIRDMRIVQEMYARGIEFLPIDLYKAKANRFQIIDGKLMPALNCIDGMGDKAAEAVVDAAKQGKFLSKDDFRDRTKVSKTVIDLMDDLGIFGDIPQSNQFSLFDNVLV</sequence>
<dbReference type="SUPFAM" id="SSF53098">
    <property type="entry name" value="Ribonuclease H-like"/>
    <property type="match status" value="1"/>
</dbReference>
<dbReference type="InterPro" id="IPR012340">
    <property type="entry name" value="NA-bd_OB-fold"/>
</dbReference>
<evidence type="ECO:0000256" key="11">
    <source>
        <dbReference type="HAMAP-Rule" id="MF_00356"/>
    </source>
</evidence>
<keyword evidence="5 11" id="KW-0235">DNA replication</keyword>
<evidence type="ECO:0000259" key="14">
    <source>
        <dbReference type="SMART" id="SM00481"/>
    </source>
</evidence>
<comment type="subcellular location">
    <subcellularLocation>
        <location evidence="11">Cytoplasm</location>
    </subcellularLocation>
</comment>
<dbReference type="PANTHER" id="PTHR32294">
    <property type="entry name" value="DNA POLYMERASE III SUBUNIT ALPHA"/>
    <property type="match status" value="1"/>
</dbReference>
<dbReference type="Gene3D" id="1.10.150.870">
    <property type="match status" value="1"/>
</dbReference>
<accession>A0ABV1AN84</accession>
<dbReference type="InterPro" id="IPR044923">
    <property type="entry name" value="PolC_middle_finger_sf"/>
</dbReference>
<feature type="compositionally biased region" description="Basic and acidic residues" evidence="12">
    <location>
        <begin position="208"/>
        <end position="251"/>
    </location>
</feature>
<dbReference type="NCBIfam" id="TIGR01405">
    <property type="entry name" value="polC_Gram_pos"/>
    <property type="match status" value="1"/>
</dbReference>
<dbReference type="InterPro" id="IPR011708">
    <property type="entry name" value="DNA_pol3_alpha_NTPase_dom"/>
</dbReference>
<comment type="similarity">
    <text evidence="11">Belongs to the DNA polymerase type-C family. PolC subfamily.</text>
</comment>
<dbReference type="CDD" id="cd07435">
    <property type="entry name" value="PHP_PolIIIA_POLC"/>
    <property type="match status" value="1"/>
</dbReference>
<feature type="domain" description="Exonuclease" evidence="13">
    <location>
        <begin position="469"/>
        <end position="634"/>
    </location>
</feature>
<evidence type="ECO:0000256" key="6">
    <source>
        <dbReference type="ARBA" id="ARBA00022722"/>
    </source>
</evidence>
<dbReference type="EC" id="2.7.7.7" evidence="11"/>
<dbReference type="CDD" id="cd04484">
    <property type="entry name" value="polC_OBF"/>
    <property type="match status" value="1"/>
</dbReference>
<evidence type="ECO:0000259" key="13">
    <source>
        <dbReference type="SMART" id="SM00479"/>
    </source>
</evidence>
<dbReference type="RefSeq" id="WP_349078393.1">
    <property type="nucleotide sequence ID" value="NZ_JBBMEI010000063.1"/>
</dbReference>
<dbReference type="CDD" id="cd06127">
    <property type="entry name" value="DEDDh"/>
    <property type="match status" value="1"/>
</dbReference>
<evidence type="ECO:0000313" key="15">
    <source>
        <dbReference type="EMBL" id="MEQ2359645.1"/>
    </source>
</evidence>
<evidence type="ECO:0000256" key="9">
    <source>
        <dbReference type="ARBA" id="ARBA00022932"/>
    </source>
</evidence>
<evidence type="ECO:0000256" key="1">
    <source>
        <dbReference type="ARBA" id="ARBA00003452"/>
    </source>
</evidence>
<keyword evidence="3 11" id="KW-0808">Transferase</keyword>
<dbReference type="EMBL" id="JBBMEI010000063">
    <property type="protein sequence ID" value="MEQ2359645.1"/>
    <property type="molecule type" value="Genomic_DNA"/>
</dbReference>
<dbReference type="InterPro" id="IPR012337">
    <property type="entry name" value="RNaseH-like_sf"/>
</dbReference>
<feature type="region of interest" description="Disordered" evidence="12">
    <location>
        <begin position="193"/>
        <end position="251"/>
    </location>
</feature>
<dbReference type="SMART" id="SM00481">
    <property type="entry name" value="POLIIIAc"/>
    <property type="match status" value="1"/>
</dbReference>
<dbReference type="HAMAP" id="MF_00356">
    <property type="entry name" value="DNApol_PolC"/>
    <property type="match status" value="1"/>
</dbReference>
<dbReference type="Gene3D" id="1.20.5.140">
    <property type="match status" value="1"/>
</dbReference>
<dbReference type="GO" id="GO:0003887">
    <property type="term" value="F:DNA-directed DNA polymerase activity"/>
    <property type="evidence" value="ECO:0007669"/>
    <property type="project" value="UniProtKB-EC"/>
</dbReference>
<feature type="domain" description="Polymerase/histidinol phosphatase N-terminal" evidence="14">
    <location>
        <begin position="377"/>
        <end position="452"/>
    </location>
</feature>
<evidence type="ECO:0000256" key="3">
    <source>
        <dbReference type="ARBA" id="ARBA00022679"/>
    </source>
</evidence>
<dbReference type="InterPro" id="IPR013520">
    <property type="entry name" value="Ribonucl_H"/>
</dbReference>
<keyword evidence="16" id="KW-1185">Reference proteome</keyword>
<dbReference type="Proteomes" id="UP001446032">
    <property type="component" value="Unassembled WGS sequence"/>
</dbReference>
<keyword evidence="9 11" id="KW-0239">DNA-directed DNA polymerase</keyword>
<reference evidence="15 16" key="1">
    <citation type="submission" date="2024-03" db="EMBL/GenBank/DDBJ databases">
        <title>Human intestinal bacterial collection.</title>
        <authorList>
            <person name="Pauvert C."/>
            <person name="Hitch T.C.A."/>
            <person name="Clavel T."/>
        </authorList>
    </citation>
    <scope>NUCLEOTIDE SEQUENCE [LARGE SCALE GENOMIC DNA]</scope>
    <source>
        <strain evidence="15 16">CLA-AA-H95</strain>
    </source>
</reference>
<dbReference type="InterPro" id="IPR006054">
    <property type="entry name" value="DnaQ"/>
</dbReference>
<dbReference type="Pfam" id="PF14480">
    <property type="entry name" value="DNA_pol3_a_NI"/>
    <property type="match status" value="1"/>
</dbReference>
<name>A0ABV1AN84_9FIRM</name>
<keyword evidence="8 11" id="KW-0269">Exonuclease</keyword>
<protein>
    <recommendedName>
        <fullName evidence="11">DNA polymerase III PolC-type</fullName>
        <shortName evidence="11">PolIII</shortName>
        <ecNumber evidence="11">2.7.7.7</ecNumber>
    </recommendedName>
</protein>
<evidence type="ECO:0000313" key="16">
    <source>
        <dbReference type="Proteomes" id="UP001446032"/>
    </source>
</evidence>
<dbReference type="InterPro" id="IPR029460">
    <property type="entry name" value="DNAPol_HHH"/>
</dbReference>
<comment type="caution">
    <text evidence="15">The sequence shown here is derived from an EMBL/GenBank/DDBJ whole genome shotgun (WGS) entry which is preliminary data.</text>
</comment>
<keyword evidence="6 11" id="KW-0540">Nuclease</keyword>
<evidence type="ECO:0000256" key="12">
    <source>
        <dbReference type="SAM" id="MobiDB-lite"/>
    </source>
</evidence>
<evidence type="ECO:0000256" key="8">
    <source>
        <dbReference type="ARBA" id="ARBA00022839"/>
    </source>
</evidence>
<dbReference type="Gene3D" id="6.10.140.1510">
    <property type="match status" value="1"/>
</dbReference>
<dbReference type="Gene3D" id="2.40.50.140">
    <property type="entry name" value="Nucleic acid-binding proteins"/>
    <property type="match status" value="1"/>
</dbReference>
<dbReference type="Gene3D" id="1.10.150.700">
    <property type="entry name" value="PolC, middle finger domain"/>
    <property type="match status" value="1"/>
</dbReference>
<keyword evidence="4 11" id="KW-0548">Nucleotidyltransferase</keyword>
<dbReference type="InterPro" id="IPR003141">
    <property type="entry name" value="Pol/His_phosphatase_N"/>
</dbReference>
<keyword evidence="7 11" id="KW-0378">Hydrolase</keyword>